<organism evidence="2 3">
    <name type="scientific">Linum trigynum</name>
    <dbReference type="NCBI Taxonomy" id="586398"/>
    <lineage>
        <taxon>Eukaryota</taxon>
        <taxon>Viridiplantae</taxon>
        <taxon>Streptophyta</taxon>
        <taxon>Embryophyta</taxon>
        <taxon>Tracheophyta</taxon>
        <taxon>Spermatophyta</taxon>
        <taxon>Magnoliopsida</taxon>
        <taxon>eudicotyledons</taxon>
        <taxon>Gunneridae</taxon>
        <taxon>Pentapetalae</taxon>
        <taxon>rosids</taxon>
        <taxon>fabids</taxon>
        <taxon>Malpighiales</taxon>
        <taxon>Linaceae</taxon>
        <taxon>Linum</taxon>
    </lineage>
</organism>
<dbReference type="Pfam" id="PF13456">
    <property type="entry name" value="RVT_3"/>
    <property type="match status" value="1"/>
</dbReference>
<proteinExistence type="predicted"/>
<dbReference type="InterPro" id="IPR012337">
    <property type="entry name" value="RNaseH-like_sf"/>
</dbReference>
<evidence type="ECO:0000259" key="1">
    <source>
        <dbReference type="PROSITE" id="PS50879"/>
    </source>
</evidence>
<dbReference type="PANTHER" id="PTHR33116:SF70">
    <property type="entry name" value="NON-LTR RETROELEMENT REVERSE TRANSCRIPTASE-LIKE PROTEIN"/>
    <property type="match status" value="1"/>
</dbReference>
<name>A0AAV2FY86_9ROSI</name>
<dbReference type="EMBL" id="OZ034820">
    <property type="protein sequence ID" value="CAL1403368.1"/>
    <property type="molecule type" value="Genomic_DNA"/>
</dbReference>
<dbReference type="InterPro" id="IPR026960">
    <property type="entry name" value="RVT-Znf"/>
</dbReference>
<dbReference type="PROSITE" id="PS50879">
    <property type="entry name" value="RNASE_H_1"/>
    <property type="match status" value="1"/>
</dbReference>
<accession>A0AAV2FY86</accession>
<dbReference type="Pfam" id="PF13966">
    <property type="entry name" value="zf-RVT"/>
    <property type="match status" value="1"/>
</dbReference>
<dbReference type="GO" id="GO:0003676">
    <property type="term" value="F:nucleic acid binding"/>
    <property type="evidence" value="ECO:0007669"/>
    <property type="project" value="InterPro"/>
</dbReference>
<dbReference type="CDD" id="cd06222">
    <property type="entry name" value="RNase_H_like"/>
    <property type="match status" value="1"/>
</dbReference>
<feature type="domain" description="RNase H type-1" evidence="1">
    <location>
        <begin position="588"/>
        <end position="717"/>
    </location>
</feature>
<dbReference type="GO" id="GO:0004523">
    <property type="term" value="F:RNA-DNA hybrid ribonuclease activity"/>
    <property type="evidence" value="ECO:0007669"/>
    <property type="project" value="InterPro"/>
</dbReference>
<sequence length="752" mass="85338">MCMERLGHIIDDSVRSGRWQPIRLSNTGPALSHSFFADDLIDDSVRSGRWQPIRLSNTGPALSHCFFADDLIIFGEASVSQAQKINACFERFGASSGQQISKPKSRIYFSANVTDTQRQSLGQELGIPETTNLGRYLGVPVIHGRVSKATFTDLIDRIDRRLAGWKAASLSLAGRITLAQSVISSLPAYTMQTTLLPASVCDYIDKKIRAFIWGSTEQGRKVHLIDWETICRPKEEGGLGLRDSTRTNEAYMLKIAWRMLTKPNDLWARVLRGKYGKQTEEGWTFRSKERLSNLWRGVMRVAHLIEGATAWNVRNGKVARFWSDRWLDDEVILSDHESGLAPEVCNMPVIDFVLNGEGNLEYLRQYLPPTLVLQVGSHPVPTEEADDVRVWRFSERGEFTLRTAYELTEREASTTNVQSVWRTIWKAPTMQRVRSFLWLMNHDRLFTNAERGRRHLTTKKGCKICGVDLETTIHVVRDCPFERATLAEMLGGEPDSLFFEPDVKRWSHYYLSGKSQIIDSTLFAGVCWLLWKNQNGLIFRSELKTHTQIQFQAKQLREQILKAFEKERNIFGDGGLRVRCEIGWQPPAPGWVCVNTDGSVNSFPESTACGGIVRGDDGRFIRAFTANLGGGSITRAELTRIVYGLKLAWEEGARKVVLQTDSATAKSLIETVSPNHPHYTRVAEIQRWLDRPWTVRIDHVYREANYVADHLASVGHSAPTVYHIINSPSSNLAYWLYYDTLGIQTPRLIRTE</sequence>
<reference evidence="2 3" key="1">
    <citation type="submission" date="2024-04" db="EMBL/GenBank/DDBJ databases">
        <authorList>
            <person name="Fracassetti M."/>
        </authorList>
    </citation>
    <scope>NUCLEOTIDE SEQUENCE [LARGE SCALE GENOMIC DNA]</scope>
</reference>
<dbReference type="Gene3D" id="3.30.420.10">
    <property type="entry name" value="Ribonuclease H-like superfamily/Ribonuclease H"/>
    <property type="match status" value="1"/>
</dbReference>
<dbReference type="SUPFAM" id="SSF53098">
    <property type="entry name" value="Ribonuclease H-like"/>
    <property type="match status" value="1"/>
</dbReference>
<dbReference type="InterPro" id="IPR002156">
    <property type="entry name" value="RNaseH_domain"/>
</dbReference>
<dbReference type="InterPro" id="IPR044730">
    <property type="entry name" value="RNase_H-like_dom_plant"/>
</dbReference>
<keyword evidence="3" id="KW-1185">Reference proteome</keyword>
<dbReference type="InterPro" id="IPR036397">
    <property type="entry name" value="RNaseH_sf"/>
</dbReference>
<dbReference type="PANTHER" id="PTHR33116">
    <property type="entry name" value="REVERSE TRANSCRIPTASE ZINC-BINDING DOMAIN-CONTAINING PROTEIN-RELATED-RELATED"/>
    <property type="match status" value="1"/>
</dbReference>
<gene>
    <name evidence="2" type="ORF">LTRI10_LOCUS43307</name>
</gene>
<evidence type="ECO:0000313" key="3">
    <source>
        <dbReference type="Proteomes" id="UP001497516"/>
    </source>
</evidence>
<protein>
    <recommendedName>
        <fullName evidence="1">RNase H type-1 domain-containing protein</fullName>
    </recommendedName>
</protein>
<evidence type="ECO:0000313" key="2">
    <source>
        <dbReference type="EMBL" id="CAL1403368.1"/>
    </source>
</evidence>
<dbReference type="Proteomes" id="UP001497516">
    <property type="component" value="Chromosome 7"/>
</dbReference>
<dbReference type="AlphaFoldDB" id="A0AAV2FY86"/>